<feature type="chain" id="PRO_5023104835" description="Outer membrane protein beta-barrel domain-containing protein" evidence="1">
    <location>
        <begin position="23"/>
        <end position="175"/>
    </location>
</feature>
<reference evidence="2 3" key="1">
    <citation type="submission" date="2019-08" db="EMBL/GenBank/DDBJ databases">
        <authorList>
            <person name="Liang Q."/>
        </authorList>
    </citation>
    <scope>NUCLEOTIDE SEQUENCE [LARGE SCALE GENOMIC DNA]</scope>
    <source>
        <strain evidence="2 3">V1718</strain>
    </source>
</reference>
<sequence length="175" mass="19460">MKYRFEPIVFCLLMALSTESQADELTIWAGAGAANLNTLGESGLWGAGAQLGTRLGLNDFWSIALDAGGSYHPESGELPSEWVALTSLNLRYNLDVFSYVPWLGLGPTFYLDSAPTPEQEIEANFGAKLSLGVDWRTSRESSWTLFAEIHALSTDLNRYPVYSWIGVAWNYHFRL</sequence>
<proteinExistence type="predicted"/>
<feature type="signal peptide" evidence="1">
    <location>
        <begin position="1"/>
        <end position="22"/>
    </location>
</feature>
<keyword evidence="3" id="KW-1185">Reference proteome</keyword>
<organism evidence="2 3">
    <name type="scientific">Microvenator marinus</name>
    <dbReference type="NCBI Taxonomy" id="2600177"/>
    <lineage>
        <taxon>Bacteria</taxon>
        <taxon>Deltaproteobacteria</taxon>
        <taxon>Bradymonadales</taxon>
        <taxon>Microvenatoraceae</taxon>
        <taxon>Microvenator</taxon>
    </lineage>
</organism>
<evidence type="ECO:0000313" key="3">
    <source>
        <dbReference type="Proteomes" id="UP000321595"/>
    </source>
</evidence>
<dbReference type="AlphaFoldDB" id="A0A5B8XKI3"/>
<dbReference type="OrthoDB" id="5522956at2"/>
<evidence type="ECO:0000313" key="2">
    <source>
        <dbReference type="EMBL" id="QED26044.1"/>
    </source>
</evidence>
<protein>
    <recommendedName>
        <fullName evidence="4">Outer membrane protein beta-barrel domain-containing protein</fullName>
    </recommendedName>
</protein>
<dbReference type="RefSeq" id="WP_146957145.1">
    <property type="nucleotide sequence ID" value="NZ_CP042467.1"/>
</dbReference>
<gene>
    <name evidence="2" type="ORF">FRD01_01965</name>
</gene>
<evidence type="ECO:0000256" key="1">
    <source>
        <dbReference type="SAM" id="SignalP"/>
    </source>
</evidence>
<name>A0A5B8XKI3_9DELT</name>
<evidence type="ECO:0008006" key="4">
    <source>
        <dbReference type="Google" id="ProtNLM"/>
    </source>
</evidence>
<dbReference type="EMBL" id="CP042467">
    <property type="protein sequence ID" value="QED26044.1"/>
    <property type="molecule type" value="Genomic_DNA"/>
</dbReference>
<dbReference type="Proteomes" id="UP000321595">
    <property type="component" value="Chromosome"/>
</dbReference>
<dbReference type="KEGG" id="bbae:FRD01_01965"/>
<accession>A0A5B8XKI3</accession>
<keyword evidence="1" id="KW-0732">Signal</keyword>